<evidence type="ECO:0000313" key="2">
    <source>
        <dbReference type="EMBL" id="KFB77683.1"/>
    </source>
</evidence>
<organism evidence="2 3">
    <name type="scientific">Candidatus Accumulibacter cognatus</name>
    <dbReference type="NCBI Taxonomy" id="2954383"/>
    <lineage>
        <taxon>Bacteria</taxon>
        <taxon>Pseudomonadati</taxon>
        <taxon>Pseudomonadota</taxon>
        <taxon>Betaproteobacteria</taxon>
        <taxon>Candidatus Accumulibacter</taxon>
    </lineage>
</organism>
<name>A0A080M8W6_9PROT</name>
<evidence type="ECO:0000256" key="1">
    <source>
        <dbReference type="SAM" id="Phobius"/>
    </source>
</evidence>
<keyword evidence="1" id="KW-0472">Membrane</keyword>
<proteinExistence type="predicted"/>
<protein>
    <submittedName>
        <fullName evidence="2">Tfp pilus assembly protein PilX</fullName>
    </submittedName>
</protein>
<dbReference type="AlphaFoldDB" id="A0A080M8W6"/>
<feature type="transmembrane region" description="Helical" evidence="1">
    <location>
        <begin position="12"/>
        <end position="35"/>
    </location>
</feature>
<gene>
    <name evidence="2" type="ORF">AW06_001057</name>
</gene>
<comment type="caution">
    <text evidence="2">The sequence shown here is derived from an EMBL/GenBank/DDBJ whole genome shotgun (WGS) entry which is preliminary data.</text>
</comment>
<accession>A0A080M8W6</accession>
<dbReference type="EMBL" id="JDST02000018">
    <property type="protein sequence ID" value="KFB77683.1"/>
    <property type="molecule type" value="Genomic_DNA"/>
</dbReference>
<reference evidence="2" key="1">
    <citation type="submission" date="2014-02" db="EMBL/GenBank/DDBJ databases">
        <title>Expanding our view of genomic diversity in Candidatus Accumulibacter clades.</title>
        <authorList>
            <person name="Skennerton C.T."/>
            <person name="Barr J.J."/>
            <person name="Slater F.R."/>
            <person name="Bond P.L."/>
            <person name="Tyson G.W."/>
        </authorList>
    </citation>
    <scope>NUCLEOTIDE SEQUENCE [LARGE SCALE GENOMIC DNA]</scope>
</reference>
<dbReference type="Proteomes" id="UP000021315">
    <property type="component" value="Unassembled WGS sequence"/>
</dbReference>
<evidence type="ECO:0000313" key="3">
    <source>
        <dbReference type="Proteomes" id="UP000021315"/>
    </source>
</evidence>
<keyword evidence="1" id="KW-0812">Transmembrane</keyword>
<keyword evidence="3" id="KW-1185">Reference proteome</keyword>
<keyword evidence="1" id="KW-1133">Transmembrane helix</keyword>
<sequence length="162" mass="17332">MTIPMKTTAQSQAGVVLMFSLIMMVIMTLLVISMLRTGVIELRIGGASQISAQNLANAEAAIWDFMNRNRGNFFHGAVLDVNLSDDFDFTSRQFSHLTNVTLTANEVACTDFAGVGSGNMLGPSALQAVYFDVRADARDPVFAGRTIVNQGIRGILPPGGCS</sequence>
<dbReference type="STRING" id="1453999.AW06_001057"/>